<dbReference type="KEGG" id="shs:STEHIDRAFT_163160"/>
<organism evidence="1 2">
    <name type="scientific">Stereum hirsutum (strain FP-91666)</name>
    <name type="common">White-rot fungus</name>
    <dbReference type="NCBI Taxonomy" id="721885"/>
    <lineage>
        <taxon>Eukaryota</taxon>
        <taxon>Fungi</taxon>
        <taxon>Dikarya</taxon>
        <taxon>Basidiomycota</taxon>
        <taxon>Agaricomycotina</taxon>
        <taxon>Agaricomycetes</taxon>
        <taxon>Russulales</taxon>
        <taxon>Stereaceae</taxon>
        <taxon>Stereum</taxon>
    </lineage>
</organism>
<proteinExistence type="predicted"/>
<dbReference type="AlphaFoldDB" id="R7RYC8"/>
<accession>R7RYC8</accession>
<dbReference type="InterPro" id="IPR032675">
    <property type="entry name" value="LRR_dom_sf"/>
</dbReference>
<dbReference type="Gene3D" id="3.80.10.10">
    <property type="entry name" value="Ribonuclease Inhibitor"/>
    <property type="match status" value="1"/>
</dbReference>
<name>R7RYC8_STEHR</name>
<gene>
    <name evidence="1" type="ORF">STEHIDRAFT_163160</name>
</gene>
<reference evidence="2" key="1">
    <citation type="journal article" date="2012" name="Science">
        <title>The Paleozoic origin of enzymatic lignin decomposition reconstructed from 31 fungal genomes.</title>
        <authorList>
            <person name="Floudas D."/>
            <person name="Binder M."/>
            <person name="Riley R."/>
            <person name="Barry K."/>
            <person name="Blanchette R.A."/>
            <person name="Henrissat B."/>
            <person name="Martinez A.T."/>
            <person name="Otillar R."/>
            <person name="Spatafora J.W."/>
            <person name="Yadav J.S."/>
            <person name="Aerts A."/>
            <person name="Benoit I."/>
            <person name="Boyd A."/>
            <person name="Carlson A."/>
            <person name="Copeland A."/>
            <person name="Coutinho P.M."/>
            <person name="de Vries R.P."/>
            <person name="Ferreira P."/>
            <person name="Findley K."/>
            <person name="Foster B."/>
            <person name="Gaskell J."/>
            <person name="Glotzer D."/>
            <person name="Gorecki P."/>
            <person name="Heitman J."/>
            <person name="Hesse C."/>
            <person name="Hori C."/>
            <person name="Igarashi K."/>
            <person name="Jurgens J.A."/>
            <person name="Kallen N."/>
            <person name="Kersten P."/>
            <person name="Kohler A."/>
            <person name="Kuees U."/>
            <person name="Kumar T.K.A."/>
            <person name="Kuo A."/>
            <person name="LaButti K."/>
            <person name="Larrondo L.F."/>
            <person name="Lindquist E."/>
            <person name="Ling A."/>
            <person name="Lombard V."/>
            <person name="Lucas S."/>
            <person name="Lundell T."/>
            <person name="Martin R."/>
            <person name="McLaughlin D.J."/>
            <person name="Morgenstern I."/>
            <person name="Morin E."/>
            <person name="Murat C."/>
            <person name="Nagy L.G."/>
            <person name="Nolan M."/>
            <person name="Ohm R.A."/>
            <person name="Patyshakuliyeva A."/>
            <person name="Rokas A."/>
            <person name="Ruiz-Duenas F.J."/>
            <person name="Sabat G."/>
            <person name="Salamov A."/>
            <person name="Samejima M."/>
            <person name="Schmutz J."/>
            <person name="Slot J.C."/>
            <person name="St John F."/>
            <person name="Stenlid J."/>
            <person name="Sun H."/>
            <person name="Sun S."/>
            <person name="Syed K."/>
            <person name="Tsang A."/>
            <person name="Wiebenga A."/>
            <person name="Young D."/>
            <person name="Pisabarro A."/>
            <person name="Eastwood D.C."/>
            <person name="Martin F."/>
            <person name="Cullen D."/>
            <person name="Grigoriev I.V."/>
            <person name="Hibbett D.S."/>
        </authorList>
    </citation>
    <scope>NUCLEOTIDE SEQUENCE [LARGE SCALE GENOMIC DNA]</scope>
    <source>
        <strain evidence="2">FP-91666</strain>
    </source>
</reference>
<protein>
    <submittedName>
        <fullName evidence="1">Uncharacterized protein</fullName>
    </submittedName>
</protein>
<dbReference type="Proteomes" id="UP000053927">
    <property type="component" value="Unassembled WGS sequence"/>
</dbReference>
<sequence>MSALAPTHCLTNRIPVEILTEIFLHVCEAHTPSHQPKSLQEPIPLYIRPIDLSHVCRLWRDVALACARLWTCLLVADRHEHDLERFDVFVERSKQLPLHMFISWTPTEDDRLDLEAVDWMRFSQIRDVFVHETLEKIISSGHRWASFFLFVETAGVMSCILKRLSIVEVPLLRDVTLCTTFYRGVDAWLNEEAMEANHERWVECFPFPSSDLRTLYLDQTVPNSLDRTPYYPNLQSFTLDHVIGPSIPNFMRFLDTFPLLEALTLRTFQSETVYGGFIPPPNGPLVELPLLRYFCISGLHPEDGEALFSHLRIPNVKIMDLDCRKRDNLQWDTALSLLFAAYPDSSTSALGSVQVLRIGRLECDSSLLSSFFQRLANLRVLVVDCLSDGWEGFLVHVQTTPHLPLLTTLVCPGISHEQLHDLVVERTMSDVPIQRVLVTQDTRFSSSVVVSTPRTVEVLWELPSSEEGQIDASLGDLLAAYLRVEE</sequence>
<dbReference type="OrthoDB" id="2269034at2759"/>
<keyword evidence="2" id="KW-1185">Reference proteome</keyword>
<dbReference type="GeneID" id="18802243"/>
<dbReference type="RefSeq" id="XP_007310901.1">
    <property type="nucleotide sequence ID" value="XM_007310839.1"/>
</dbReference>
<dbReference type="EMBL" id="JH687400">
    <property type="protein sequence ID" value="EIM79905.1"/>
    <property type="molecule type" value="Genomic_DNA"/>
</dbReference>
<evidence type="ECO:0000313" key="2">
    <source>
        <dbReference type="Proteomes" id="UP000053927"/>
    </source>
</evidence>
<evidence type="ECO:0000313" key="1">
    <source>
        <dbReference type="EMBL" id="EIM79905.1"/>
    </source>
</evidence>